<dbReference type="GO" id="GO:0000271">
    <property type="term" value="P:polysaccharide biosynthetic process"/>
    <property type="evidence" value="ECO:0007669"/>
    <property type="project" value="TreeGrafter"/>
</dbReference>
<sequence>MVVFGHAQHHTLVQTLKLGGSFERVHLLPWRAGVDIFFVISGFIMVYASEDLFGRKGASIEFLARRVARIVPLYWMFTAFYTLFLVIALVGTTKEFPGWPSIVASFAFWPAYATGHEAPMPVFELGWTLNYEMFFYVVFAVFIALRRSRTVIAVAALLGGLVLMGFVLQPSAAAPFFWTRPIVLEFVFGMGIALLLRHGVVLSGLIRGAFLVGGVAILIADPIDSSHQAIDWTTPNDAWRVLGWGLPAALIVCAAVLGRQGQPSRLSKLGVHLGDASYALYLSHPFVIVGIRKAMQWAGLDETTRAWPMLAFTVVSCCVFAVFVHRFVERPVTRFIQGILVRPRPPRTATA</sequence>
<dbReference type="InterPro" id="IPR050879">
    <property type="entry name" value="Acyltransferase_3"/>
</dbReference>
<evidence type="ECO:0000256" key="1">
    <source>
        <dbReference type="SAM" id="Phobius"/>
    </source>
</evidence>
<feature type="transmembrane region" description="Helical" evidence="1">
    <location>
        <begin position="125"/>
        <end position="145"/>
    </location>
</feature>
<gene>
    <name evidence="3" type="ORF">MBLL_00021</name>
</gene>
<name>A0A679JNC1_9HYPH</name>
<feature type="domain" description="Acyltransferase 3" evidence="2">
    <location>
        <begin position="1"/>
        <end position="321"/>
    </location>
</feature>
<feature type="transmembrane region" description="Helical" evidence="1">
    <location>
        <begin position="307"/>
        <end position="328"/>
    </location>
</feature>
<protein>
    <recommendedName>
        <fullName evidence="2">Acyltransferase 3 domain-containing protein</fullName>
    </recommendedName>
</protein>
<feature type="transmembrane region" description="Helical" evidence="1">
    <location>
        <begin position="278"/>
        <end position="295"/>
    </location>
</feature>
<keyword evidence="1" id="KW-0472">Membrane</keyword>
<dbReference type="PANTHER" id="PTHR23028">
    <property type="entry name" value="ACETYLTRANSFERASE"/>
    <property type="match status" value="1"/>
</dbReference>
<dbReference type="GO" id="GO:0016747">
    <property type="term" value="F:acyltransferase activity, transferring groups other than amino-acyl groups"/>
    <property type="evidence" value="ECO:0007669"/>
    <property type="project" value="InterPro"/>
</dbReference>
<dbReference type="Pfam" id="PF01757">
    <property type="entry name" value="Acyl_transf_3"/>
    <property type="match status" value="1"/>
</dbReference>
<feature type="transmembrane region" description="Helical" evidence="1">
    <location>
        <begin position="239"/>
        <end position="257"/>
    </location>
</feature>
<feature type="transmembrane region" description="Helical" evidence="1">
    <location>
        <begin position="28"/>
        <end position="49"/>
    </location>
</feature>
<feature type="transmembrane region" description="Helical" evidence="1">
    <location>
        <begin position="152"/>
        <end position="172"/>
    </location>
</feature>
<keyword evidence="3" id="KW-0614">Plasmid</keyword>
<dbReference type="EMBL" id="LR743510">
    <property type="protein sequence ID" value="CAA2136301.1"/>
    <property type="molecule type" value="Genomic_DNA"/>
</dbReference>
<dbReference type="GO" id="GO:0016020">
    <property type="term" value="C:membrane"/>
    <property type="evidence" value="ECO:0007669"/>
    <property type="project" value="TreeGrafter"/>
</dbReference>
<organism evidence="3">
    <name type="scientific">Methylobacterium bullatum</name>
    <dbReference type="NCBI Taxonomy" id="570505"/>
    <lineage>
        <taxon>Bacteria</taxon>
        <taxon>Pseudomonadati</taxon>
        <taxon>Pseudomonadota</taxon>
        <taxon>Alphaproteobacteria</taxon>
        <taxon>Hyphomicrobiales</taxon>
        <taxon>Methylobacteriaceae</taxon>
        <taxon>Methylobacterium</taxon>
    </lineage>
</organism>
<feature type="transmembrane region" description="Helical" evidence="1">
    <location>
        <begin position="70"/>
        <end position="91"/>
    </location>
</feature>
<proteinExistence type="predicted"/>
<keyword evidence="1" id="KW-0812">Transmembrane</keyword>
<evidence type="ECO:0000313" key="3">
    <source>
        <dbReference type="EMBL" id="CAA2136301.1"/>
    </source>
</evidence>
<evidence type="ECO:0000259" key="2">
    <source>
        <dbReference type="Pfam" id="PF01757"/>
    </source>
</evidence>
<feature type="transmembrane region" description="Helical" evidence="1">
    <location>
        <begin position="201"/>
        <end position="219"/>
    </location>
</feature>
<dbReference type="PANTHER" id="PTHR23028:SF53">
    <property type="entry name" value="ACYL_TRANSF_3 DOMAIN-CONTAINING PROTEIN"/>
    <property type="match status" value="1"/>
</dbReference>
<geneLocation type="plasmid" evidence="3">
    <name>1</name>
</geneLocation>
<keyword evidence="1" id="KW-1133">Transmembrane helix</keyword>
<accession>A0A679JNC1</accession>
<dbReference type="AlphaFoldDB" id="A0A679JNC1"/>
<dbReference type="InterPro" id="IPR002656">
    <property type="entry name" value="Acyl_transf_3_dom"/>
</dbReference>
<reference evidence="3" key="1">
    <citation type="submission" date="2019-12" db="EMBL/GenBank/DDBJ databases">
        <authorList>
            <person name="Cremers G."/>
        </authorList>
    </citation>
    <scope>NUCLEOTIDE SEQUENCE</scope>
    <source>
        <strain evidence="3">Mbul2</strain>
        <plasmid evidence="3">1</plasmid>
    </source>
</reference>
<feature type="transmembrane region" description="Helical" evidence="1">
    <location>
        <begin position="178"/>
        <end position="196"/>
    </location>
</feature>